<sequence>MKDVFSGIYTVINNNLPIIVWIMLGAFIALFLVAIGFAVVKLIFGGQDGVHAARQSIGKILTGALIALLASALAHGAQTALKAVKIANITVAGGGKAQDVVDTIVSAGNAILALLIAFILVGIVLTCIGAALMFLGGEDMAKKGKTMLMTCIIAVVIMLIALPVSKIISDALLNGYKPLDITG</sequence>
<dbReference type="AlphaFoldDB" id="A0A387BG63"/>
<proteinExistence type="predicted"/>
<feature type="transmembrane region" description="Helical" evidence="1">
    <location>
        <begin position="110"/>
        <end position="135"/>
    </location>
</feature>
<accession>A0A387BG63</accession>
<protein>
    <submittedName>
        <fullName evidence="2">Uncharacterized protein</fullName>
    </submittedName>
</protein>
<keyword evidence="1" id="KW-1133">Transmembrane helix</keyword>
<gene>
    <name evidence="2" type="ORF">D7I46_01255</name>
</gene>
<reference evidence="2 3" key="1">
    <citation type="submission" date="2018-09" db="EMBL/GenBank/DDBJ databases">
        <title>Genome sequencing of strain 1JSPR-7.</title>
        <authorList>
            <person name="Heo J."/>
            <person name="Kim S.-J."/>
            <person name="Kwon S.-W."/>
        </authorList>
    </citation>
    <scope>NUCLEOTIDE SEQUENCE [LARGE SCALE GENOMIC DNA]</scope>
    <source>
        <strain evidence="2 3">1JSPR-7</strain>
    </source>
</reference>
<evidence type="ECO:0000313" key="2">
    <source>
        <dbReference type="EMBL" id="AYF99829.1"/>
    </source>
</evidence>
<dbReference type="KEGG" id="lact:D7I46_01255"/>
<organism evidence="2 3">
    <name type="scientific">Lactococcus allomyrinae</name>
    <dbReference type="NCBI Taxonomy" id="2419773"/>
    <lineage>
        <taxon>Bacteria</taxon>
        <taxon>Bacillati</taxon>
        <taxon>Bacillota</taxon>
        <taxon>Bacilli</taxon>
        <taxon>Lactobacillales</taxon>
        <taxon>Streptococcaceae</taxon>
        <taxon>Lactococcus</taxon>
    </lineage>
</organism>
<feature type="transmembrane region" description="Helical" evidence="1">
    <location>
        <begin position="147"/>
        <end position="168"/>
    </location>
</feature>
<keyword evidence="3" id="KW-1185">Reference proteome</keyword>
<dbReference type="EMBL" id="CP032627">
    <property type="protein sequence ID" value="AYF99829.1"/>
    <property type="molecule type" value="Genomic_DNA"/>
</dbReference>
<keyword evidence="1" id="KW-0812">Transmembrane</keyword>
<dbReference type="Proteomes" id="UP000269374">
    <property type="component" value="Chromosome"/>
</dbReference>
<evidence type="ECO:0000313" key="3">
    <source>
        <dbReference type="Proteomes" id="UP000269374"/>
    </source>
</evidence>
<keyword evidence="1" id="KW-0472">Membrane</keyword>
<name>A0A387BG63_9LACT</name>
<evidence type="ECO:0000256" key="1">
    <source>
        <dbReference type="SAM" id="Phobius"/>
    </source>
</evidence>
<feature type="transmembrane region" description="Helical" evidence="1">
    <location>
        <begin position="56"/>
        <end position="74"/>
    </location>
</feature>
<feature type="transmembrane region" description="Helical" evidence="1">
    <location>
        <begin position="18"/>
        <end position="44"/>
    </location>
</feature>
<dbReference type="RefSeq" id="WP_120771218.1">
    <property type="nucleotide sequence ID" value="NZ_CP032627.1"/>
</dbReference>